<evidence type="ECO:0000313" key="2">
    <source>
        <dbReference type="EMBL" id="GAT26166.1"/>
    </source>
</evidence>
<dbReference type="Pfam" id="PF12511">
    <property type="entry name" value="DUF3716"/>
    <property type="match status" value="1"/>
</dbReference>
<gene>
    <name evidence="2" type="ORF">RIB2604_02007460</name>
</gene>
<comment type="caution">
    <text evidence="2">The sequence shown here is derived from an EMBL/GenBank/DDBJ whole genome shotgun (WGS) entry which is preliminary data.</text>
</comment>
<accession>A0A146FJX1</accession>
<dbReference type="EMBL" id="BCWF01000020">
    <property type="protein sequence ID" value="GAT26166.1"/>
    <property type="molecule type" value="Genomic_DNA"/>
</dbReference>
<dbReference type="InterPro" id="IPR022190">
    <property type="entry name" value="DUF3716"/>
</dbReference>
<dbReference type="AlphaFoldDB" id="A0A146FJX1"/>
<organism evidence="2 3">
    <name type="scientific">Aspergillus kawachii</name>
    <name type="common">White koji mold</name>
    <name type="synonym">Aspergillus awamori var. kawachi</name>
    <dbReference type="NCBI Taxonomy" id="1069201"/>
    <lineage>
        <taxon>Eukaryota</taxon>
        <taxon>Fungi</taxon>
        <taxon>Dikarya</taxon>
        <taxon>Ascomycota</taxon>
        <taxon>Pezizomycotina</taxon>
        <taxon>Eurotiomycetes</taxon>
        <taxon>Eurotiomycetidae</taxon>
        <taxon>Eurotiales</taxon>
        <taxon>Aspergillaceae</taxon>
        <taxon>Aspergillus</taxon>
        <taxon>Aspergillus subgen. Circumdati</taxon>
    </lineage>
</organism>
<evidence type="ECO:0000256" key="1">
    <source>
        <dbReference type="SAM" id="MobiDB-lite"/>
    </source>
</evidence>
<reference evidence="2 3" key="1">
    <citation type="journal article" date="2016" name="DNA Res.">
        <title>Genome sequence of Aspergillus luchuensis NBRC 4314.</title>
        <authorList>
            <person name="Yamada O."/>
            <person name="Machida M."/>
            <person name="Hosoyama A."/>
            <person name="Goto M."/>
            <person name="Takahashi T."/>
            <person name="Futagami T."/>
            <person name="Yamagata Y."/>
            <person name="Takeuchi M."/>
            <person name="Kobayashi T."/>
            <person name="Koike H."/>
            <person name="Abe K."/>
            <person name="Asai K."/>
            <person name="Arita M."/>
            <person name="Fujita N."/>
            <person name="Fukuda K."/>
            <person name="Higa K."/>
            <person name="Horikawa H."/>
            <person name="Ishikawa T."/>
            <person name="Jinno K."/>
            <person name="Kato Y."/>
            <person name="Kirimura K."/>
            <person name="Mizutani O."/>
            <person name="Nakasone K."/>
            <person name="Sano M."/>
            <person name="Shiraishi Y."/>
            <person name="Tsukahara M."/>
            <person name="Gomi K."/>
        </authorList>
    </citation>
    <scope>NUCLEOTIDE SEQUENCE [LARGE SCALE GENOMIC DNA]</scope>
    <source>
        <strain evidence="2 3">RIB 2604</strain>
    </source>
</reference>
<feature type="compositionally biased region" description="Low complexity" evidence="1">
    <location>
        <begin position="9"/>
        <end position="23"/>
    </location>
</feature>
<protein>
    <submittedName>
        <fullName evidence="2">Uncharacterized protein</fullName>
    </submittedName>
</protein>
<feature type="region of interest" description="Disordered" evidence="1">
    <location>
        <begin position="9"/>
        <end position="28"/>
    </location>
</feature>
<dbReference type="VEuPathDB" id="FungiDB:ASPFODRAFT_218067"/>
<evidence type="ECO:0000313" key="3">
    <source>
        <dbReference type="Proteomes" id="UP000075230"/>
    </source>
</evidence>
<dbReference type="Proteomes" id="UP000075230">
    <property type="component" value="Unassembled WGS sequence"/>
</dbReference>
<proteinExistence type="predicted"/>
<sequence length="343" mass="38154">MFRIFNYAQSHPSTSPPSQHHTPSPIPSVRVEIPPSELLPGLTHNDLPLLGPRPSSSMLEYHQLPIFRHLEWRIDETTNEPLRRPLKDVVSLTAAFAQTRGCEALEPCIHCREEKGVWKTCVVGFDTREGMSAHGACAACRFSRRGCSFSKYSSFWVWGEGRGKVLTGCCVVLVVDVQVEEPETPIRVKDEAGLATPPSSASRGYSATAVATAGRGGGRGRARGRGRRFVVRSRPYNLRPRATTPMPSGSDIGYTGRDDEERELGPMIKSESSEVSTYSPGTSRLDGSILPFPLGPETIDDLPFLRRAVTEMEMHLGTLRRRVRQLEDRERMRDSSINPWELV</sequence>
<name>A0A146FJX1_ASPKA</name>
<reference evidence="3" key="2">
    <citation type="submission" date="2016-02" db="EMBL/GenBank/DDBJ databases">
        <title>Genome sequencing of Aspergillus luchuensis NBRC 4314.</title>
        <authorList>
            <person name="Yamada O."/>
        </authorList>
    </citation>
    <scope>NUCLEOTIDE SEQUENCE [LARGE SCALE GENOMIC DNA]</scope>
    <source>
        <strain evidence="3">RIB 2604</strain>
    </source>
</reference>